<reference evidence="2" key="1">
    <citation type="journal article" date="2023" name="Front. Plant Sci.">
        <title>Chromosomal-level genome assembly of Melastoma candidum provides insights into trichome evolution.</title>
        <authorList>
            <person name="Zhong Y."/>
            <person name="Wu W."/>
            <person name="Sun C."/>
            <person name="Zou P."/>
            <person name="Liu Y."/>
            <person name="Dai S."/>
            <person name="Zhou R."/>
        </authorList>
    </citation>
    <scope>NUCLEOTIDE SEQUENCE [LARGE SCALE GENOMIC DNA]</scope>
</reference>
<sequence length="396" mass="44345">MRVMGSCDEYTRGVLSLDWSSHCKFAVNRAANVQSACFLEHALRVCVTSFSTLVKRVLILASLNKMTMPSAIIFLIFFLLRHGHGQLQLNYYAETCPDAEQIVEDEVGKLHHKHYNNAIPWIRNLFHDCIVKSCDASLLLQTRSKDGIIGEEESPRSVGLRGFKFVNEIKEVLERECPGTVSCADVMALAARDAVALLGGPRVAMRTGRRDGTQSYYSVVEDYIPNNNDSLPLVLSRFESIGIDTEGVVALLGAHSVGRVHCVNLVDRLYPTTDPTMDPDLASYLQGRCPMPGEETEHVEYARNDRVTPFLLDNMYYNHLLAHRGLMQVDQQLTENTTTLGFVERFASDNGYFHEQFGKNFLILSENNPLTGEAGEIRADCRHVNEMHSLGENTIS</sequence>
<evidence type="ECO:0000313" key="2">
    <source>
        <dbReference type="Proteomes" id="UP001057402"/>
    </source>
</evidence>
<organism evidence="1 2">
    <name type="scientific">Melastoma candidum</name>
    <dbReference type="NCBI Taxonomy" id="119954"/>
    <lineage>
        <taxon>Eukaryota</taxon>
        <taxon>Viridiplantae</taxon>
        <taxon>Streptophyta</taxon>
        <taxon>Embryophyta</taxon>
        <taxon>Tracheophyta</taxon>
        <taxon>Spermatophyta</taxon>
        <taxon>Magnoliopsida</taxon>
        <taxon>eudicotyledons</taxon>
        <taxon>Gunneridae</taxon>
        <taxon>Pentapetalae</taxon>
        <taxon>rosids</taxon>
        <taxon>malvids</taxon>
        <taxon>Myrtales</taxon>
        <taxon>Melastomataceae</taxon>
        <taxon>Melastomatoideae</taxon>
        <taxon>Melastomateae</taxon>
        <taxon>Melastoma</taxon>
    </lineage>
</organism>
<proteinExistence type="predicted"/>
<protein>
    <submittedName>
        <fullName evidence="1">Uncharacterized protein</fullName>
    </submittedName>
</protein>
<gene>
    <name evidence="1" type="ORF">MLD38_035677</name>
</gene>
<comment type="caution">
    <text evidence="1">The sequence shown here is derived from an EMBL/GenBank/DDBJ whole genome shotgun (WGS) entry which is preliminary data.</text>
</comment>
<dbReference type="Proteomes" id="UP001057402">
    <property type="component" value="Chromosome 11"/>
</dbReference>
<dbReference type="EMBL" id="CM042890">
    <property type="protein sequence ID" value="KAI4310722.1"/>
    <property type="molecule type" value="Genomic_DNA"/>
</dbReference>
<accession>A0ACB9LIJ6</accession>
<keyword evidence="2" id="KW-1185">Reference proteome</keyword>
<name>A0ACB9LIJ6_9MYRT</name>
<evidence type="ECO:0000313" key="1">
    <source>
        <dbReference type="EMBL" id="KAI4310722.1"/>
    </source>
</evidence>